<dbReference type="AlphaFoldDB" id="A0AAV5WN91"/>
<comment type="caution">
    <text evidence="1">The sequence shown here is derived from an EMBL/GenBank/DDBJ whole genome shotgun (WGS) entry which is preliminary data.</text>
</comment>
<proteinExistence type="predicted"/>
<accession>A0AAV5WN91</accession>
<feature type="non-terminal residue" evidence="1">
    <location>
        <position position="1"/>
    </location>
</feature>
<name>A0AAV5WN91_9BILA</name>
<organism evidence="1 2">
    <name type="scientific">Pristionchus fissidentatus</name>
    <dbReference type="NCBI Taxonomy" id="1538716"/>
    <lineage>
        <taxon>Eukaryota</taxon>
        <taxon>Metazoa</taxon>
        <taxon>Ecdysozoa</taxon>
        <taxon>Nematoda</taxon>
        <taxon>Chromadorea</taxon>
        <taxon>Rhabditida</taxon>
        <taxon>Rhabditina</taxon>
        <taxon>Diplogasteromorpha</taxon>
        <taxon>Diplogasteroidea</taxon>
        <taxon>Neodiplogasteridae</taxon>
        <taxon>Pristionchus</taxon>
    </lineage>
</organism>
<keyword evidence="2" id="KW-1185">Reference proteome</keyword>
<dbReference type="Proteomes" id="UP001432322">
    <property type="component" value="Unassembled WGS sequence"/>
</dbReference>
<sequence>RLSHAPNTFVCLVSFSIAARSCSHSSSSSSPSAQCLYSLSLSEYTISSKSSCISSLQARMTTILSGKSTKHMITPMRSSRLCIHLSSAKVQFASRPFGEQSGEQTNNPANCVQISHRLASVLIFVVSAKY</sequence>
<evidence type="ECO:0000313" key="2">
    <source>
        <dbReference type="Proteomes" id="UP001432322"/>
    </source>
</evidence>
<protein>
    <recommendedName>
        <fullName evidence="3">Secreted protein</fullName>
    </recommendedName>
</protein>
<reference evidence="1" key="1">
    <citation type="submission" date="2023-10" db="EMBL/GenBank/DDBJ databases">
        <title>Genome assembly of Pristionchus species.</title>
        <authorList>
            <person name="Yoshida K."/>
            <person name="Sommer R.J."/>
        </authorList>
    </citation>
    <scope>NUCLEOTIDE SEQUENCE</scope>
    <source>
        <strain evidence="1">RS5133</strain>
    </source>
</reference>
<dbReference type="EMBL" id="BTSY01000006">
    <property type="protein sequence ID" value="GMT32492.1"/>
    <property type="molecule type" value="Genomic_DNA"/>
</dbReference>
<evidence type="ECO:0008006" key="3">
    <source>
        <dbReference type="Google" id="ProtNLM"/>
    </source>
</evidence>
<evidence type="ECO:0000313" key="1">
    <source>
        <dbReference type="EMBL" id="GMT32492.1"/>
    </source>
</evidence>
<gene>
    <name evidence="1" type="ORF">PFISCL1PPCAC_23789</name>
</gene>